<feature type="non-terminal residue" evidence="1">
    <location>
        <position position="931"/>
    </location>
</feature>
<organism evidence="1 2">
    <name type="scientific">Ophiobolus disseminans</name>
    <dbReference type="NCBI Taxonomy" id="1469910"/>
    <lineage>
        <taxon>Eukaryota</taxon>
        <taxon>Fungi</taxon>
        <taxon>Dikarya</taxon>
        <taxon>Ascomycota</taxon>
        <taxon>Pezizomycotina</taxon>
        <taxon>Dothideomycetes</taxon>
        <taxon>Pleosporomycetidae</taxon>
        <taxon>Pleosporales</taxon>
        <taxon>Pleosporineae</taxon>
        <taxon>Phaeosphaeriaceae</taxon>
        <taxon>Ophiobolus</taxon>
    </lineage>
</organism>
<name>A0A6A6ZWF2_9PLEO</name>
<sequence length="931" mass="102277">MKPNDSRPTKCFCPDASLTNSDCRLSAYPNTVNMLWRVNLLTLIFTSGVSVYCQDDIDLKNGTTRFDAGSLKGEIVSSSQTLASLITSGTNFNFLPTDFLPRLSANGIHHLGDITLRYRTAESAPWTSVDSASARKPVTWLNNISADVVAASNLTPTLPNNLPVKITREWLRLSGGFALRFNITNNAKTTVELGSLGIPISINNIFSQRTAEQTQDLCSLADPYIGLDAGYVRVSHLRGTGNALVITPLGSTPFEAWRFLREPAGQFGYPSQTFEGNYEWQVHSLAYAQNEWKSSVPWNPPTSRLLQPGDLYSIGLRFSVASEIAKIEDAVVRSGTPLAVGIPGYVVPTDSSTKLYLNYSSPVKNVDAGGAFDVSKSGDAYRMTPKASSWGRARVTVTYQDGKIQPIHYFIPKAAPSALANLGRFFTTVAHFTNAADPFGRAPSIMTYDREEDKIVEQDGRVWFAGLSDEAGTGAYLATAMKQFIQPVAGEVAIMDDFVHDTMVGTLQRDGSFGVVASAFYYEPASVSYKYNSSINYSTWAAWDRARAYTTRRAYNYIHPTATYWMLYRVARNFPDQRLRADWSWYLGRAVNTTQYCLANKAANCDYGLVGLMGEWVIGELLEDLKREGKIAEASALEASMRFRAETWEKEAVPFGSEMAWDSTGQEGVYYWTKYFDLPNTPAKTTNSILAYMPIVAHWGWNGNARRYWDFIYGAKIQQIERQLHHYGSALNSLPMLHSYEQNPTDNLYALRVGFAGNTAPLTNIDQGGFASAAFHSYPELLKWDPYSGDYGQGFLGMSLGQCLYIVRDKQFGDVAFGGDIDEAKSSATTIVVVPKDAVRRRVFVAELGLKIEISAGVINSVTYDRTASSVSLTVGSAATEEALKARSAIVWLKQSESGGGKFAVAGAKTERGGWAVDLASGSADVRIAKG</sequence>
<evidence type="ECO:0000313" key="1">
    <source>
        <dbReference type="EMBL" id="KAF2824707.1"/>
    </source>
</evidence>
<gene>
    <name evidence="1" type="ORF">CC86DRAFT_325870</name>
</gene>
<dbReference type="Proteomes" id="UP000799424">
    <property type="component" value="Unassembled WGS sequence"/>
</dbReference>
<dbReference type="AlphaFoldDB" id="A0A6A6ZWF2"/>
<dbReference type="EMBL" id="MU006229">
    <property type="protein sequence ID" value="KAF2824707.1"/>
    <property type="molecule type" value="Genomic_DNA"/>
</dbReference>
<dbReference type="Pfam" id="PF18951">
    <property type="entry name" value="DUF5695"/>
    <property type="match status" value="1"/>
</dbReference>
<evidence type="ECO:0000313" key="2">
    <source>
        <dbReference type="Proteomes" id="UP000799424"/>
    </source>
</evidence>
<reference evidence="1" key="1">
    <citation type="journal article" date="2020" name="Stud. Mycol.">
        <title>101 Dothideomycetes genomes: a test case for predicting lifestyles and emergence of pathogens.</title>
        <authorList>
            <person name="Haridas S."/>
            <person name="Albert R."/>
            <person name="Binder M."/>
            <person name="Bloem J."/>
            <person name="Labutti K."/>
            <person name="Salamov A."/>
            <person name="Andreopoulos B."/>
            <person name="Baker S."/>
            <person name="Barry K."/>
            <person name="Bills G."/>
            <person name="Bluhm B."/>
            <person name="Cannon C."/>
            <person name="Castanera R."/>
            <person name="Culley D."/>
            <person name="Daum C."/>
            <person name="Ezra D."/>
            <person name="Gonzalez J."/>
            <person name="Henrissat B."/>
            <person name="Kuo A."/>
            <person name="Liang C."/>
            <person name="Lipzen A."/>
            <person name="Lutzoni F."/>
            <person name="Magnuson J."/>
            <person name="Mondo S."/>
            <person name="Nolan M."/>
            <person name="Ohm R."/>
            <person name="Pangilinan J."/>
            <person name="Park H.-J."/>
            <person name="Ramirez L."/>
            <person name="Alfaro M."/>
            <person name="Sun H."/>
            <person name="Tritt A."/>
            <person name="Yoshinaga Y."/>
            <person name="Zwiers L.-H."/>
            <person name="Turgeon B."/>
            <person name="Goodwin S."/>
            <person name="Spatafora J."/>
            <person name="Crous P."/>
            <person name="Grigoriev I."/>
        </authorList>
    </citation>
    <scope>NUCLEOTIDE SEQUENCE</scope>
    <source>
        <strain evidence="1">CBS 113818</strain>
    </source>
</reference>
<dbReference type="InterPro" id="IPR043750">
    <property type="entry name" value="DUF5695"/>
</dbReference>
<dbReference type="OrthoDB" id="2730619at2759"/>
<keyword evidence="2" id="KW-1185">Reference proteome</keyword>
<evidence type="ECO:0008006" key="3">
    <source>
        <dbReference type="Google" id="ProtNLM"/>
    </source>
</evidence>
<proteinExistence type="predicted"/>
<accession>A0A6A6ZWF2</accession>
<protein>
    <recommendedName>
        <fullName evidence="3">Glycoside hydrolase family 43 protein</fullName>
    </recommendedName>
</protein>